<name>A0A2J6SY01_9HELO</name>
<evidence type="ECO:0000313" key="3">
    <source>
        <dbReference type="Proteomes" id="UP000235371"/>
    </source>
</evidence>
<evidence type="ECO:0000313" key="2">
    <source>
        <dbReference type="EMBL" id="PMD55563.1"/>
    </source>
</evidence>
<dbReference type="InParanoid" id="A0A2J6SY01"/>
<organism evidence="2 3">
    <name type="scientific">Hyaloscypha bicolor E</name>
    <dbReference type="NCBI Taxonomy" id="1095630"/>
    <lineage>
        <taxon>Eukaryota</taxon>
        <taxon>Fungi</taxon>
        <taxon>Dikarya</taxon>
        <taxon>Ascomycota</taxon>
        <taxon>Pezizomycotina</taxon>
        <taxon>Leotiomycetes</taxon>
        <taxon>Helotiales</taxon>
        <taxon>Hyaloscyphaceae</taxon>
        <taxon>Hyaloscypha</taxon>
        <taxon>Hyaloscypha bicolor</taxon>
    </lineage>
</organism>
<evidence type="ECO:0000256" key="1">
    <source>
        <dbReference type="SAM" id="Phobius"/>
    </source>
</evidence>
<protein>
    <submittedName>
        <fullName evidence="2">Uncharacterized protein</fullName>
    </submittedName>
</protein>
<keyword evidence="1" id="KW-0472">Membrane</keyword>
<reference evidence="2 3" key="1">
    <citation type="submission" date="2016-04" db="EMBL/GenBank/DDBJ databases">
        <title>A degradative enzymes factory behind the ericoid mycorrhizal symbiosis.</title>
        <authorList>
            <consortium name="DOE Joint Genome Institute"/>
            <person name="Martino E."/>
            <person name="Morin E."/>
            <person name="Grelet G."/>
            <person name="Kuo A."/>
            <person name="Kohler A."/>
            <person name="Daghino S."/>
            <person name="Barry K."/>
            <person name="Choi C."/>
            <person name="Cichocki N."/>
            <person name="Clum A."/>
            <person name="Copeland A."/>
            <person name="Hainaut M."/>
            <person name="Haridas S."/>
            <person name="Labutti K."/>
            <person name="Lindquist E."/>
            <person name="Lipzen A."/>
            <person name="Khouja H.-R."/>
            <person name="Murat C."/>
            <person name="Ohm R."/>
            <person name="Olson A."/>
            <person name="Spatafora J."/>
            <person name="Veneault-Fourrey C."/>
            <person name="Henrissat B."/>
            <person name="Grigoriev I."/>
            <person name="Martin F."/>
            <person name="Perotto S."/>
        </authorList>
    </citation>
    <scope>NUCLEOTIDE SEQUENCE [LARGE SCALE GENOMIC DNA]</scope>
    <source>
        <strain evidence="2 3">E</strain>
    </source>
</reference>
<sequence length="113" mass="12865">MLLGILSTIHFNFDFHFVFFALLETLIYCSSNFYQMSIIGMLLVTPFRRSRDQLPAFSFPANNDLSAPLHLGSTVACMNGRVSYYHAVCTRLGRIAFVSLRLRPDSVPTEKIR</sequence>
<dbReference type="Proteomes" id="UP000235371">
    <property type="component" value="Unassembled WGS sequence"/>
</dbReference>
<dbReference type="GeneID" id="36596875"/>
<keyword evidence="3" id="KW-1185">Reference proteome</keyword>
<gene>
    <name evidence="2" type="ORF">K444DRAFT_90645</name>
</gene>
<proteinExistence type="predicted"/>
<feature type="transmembrane region" description="Helical" evidence="1">
    <location>
        <begin position="15"/>
        <end position="44"/>
    </location>
</feature>
<keyword evidence="1" id="KW-1133">Transmembrane helix</keyword>
<accession>A0A2J6SY01</accession>
<dbReference type="EMBL" id="KZ613855">
    <property type="protein sequence ID" value="PMD55563.1"/>
    <property type="molecule type" value="Genomic_DNA"/>
</dbReference>
<dbReference type="RefSeq" id="XP_024732467.1">
    <property type="nucleotide sequence ID" value="XM_024888799.1"/>
</dbReference>
<keyword evidence="1" id="KW-0812">Transmembrane</keyword>
<dbReference type="AlphaFoldDB" id="A0A2J6SY01"/>